<dbReference type="SUPFAM" id="SSF48557">
    <property type="entry name" value="L-aspartase-like"/>
    <property type="match status" value="1"/>
</dbReference>
<proteinExistence type="predicted"/>
<accession>A0A1G8Z3I4</accession>
<dbReference type="STRING" id="393762.SAMN05660472_00725"/>
<evidence type="ECO:0000256" key="1">
    <source>
        <dbReference type="ARBA" id="ARBA00023239"/>
    </source>
</evidence>
<sequence>MGKILCLNGENLELEALLAYIEENPFKVKISRTNLEGFHGELLNPRKVISNTKLLEETPDIMLRTYALCYGNILPEEIGRISLVLLLNAGLRYGNDLRQEFIERILYFINHNISPCIHDMNKHEISAMSELSLILAGEEKTLCYFNGEYTTTGDVFKELQLEKMYLTRDEIVFMVNACCISTAISVYTLKEAKKLVKTADICLSMNLEAIRGEVGAFDYRLHEIGRPYRNQIMCAENIKRLIEDSEFTTEKARRAFDGDKGARCQDAICYRASPQTHGGVRDTIQWLEENLVKELNNISYTINPIIGYSLDLMIISLVDLGNISERRSFRLNDSNLSYGLPMNLVGENPGFNHGFPVIQAAATAVLAELKLLALPNTACTSIFSNRNKYFCTTYPSALKSLEVISLLTKVLAIEMFMSAQAMDLAKDKLIDYSFGKGTVVALSEFRKYVKIVRENRFAAPDMVESDRLVKEGVILSAVEKSIGHLK</sequence>
<dbReference type="InterPro" id="IPR008948">
    <property type="entry name" value="L-Aspartase-like"/>
</dbReference>
<keyword evidence="1 2" id="KW-0456">Lyase</keyword>
<dbReference type="InterPro" id="IPR001106">
    <property type="entry name" value="Aromatic_Lyase"/>
</dbReference>
<name>A0A1G8Z3I4_9FIRM</name>
<dbReference type="Pfam" id="PF00221">
    <property type="entry name" value="Lyase_aromatic"/>
    <property type="match status" value="1"/>
</dbReference>
<dbReference type="Gene3D" id="1.10.275.10">
    <property type="entry name" value="Fumarase/aspartase (N-terminal domain)"/>
    <property type="match status" value="1"/>
</dbReference>
<dbReference type="PANTHER" id="PTHR10362">
    <property type="entry name" value="HISTIDINE AMMONIA-LYASE"/>
    <property type="match status" value="1"/>
</dbReference>
<dbReference type="InterPro" id="IPR024083">
    <property type="entry name" value="Fumarase/histidase_N"/>
</dbReference>
<dbReference type="Gene3D" id="1.20.200.10">
    <property type="entry name" value="Fumarase/aspartase (Central domain)"/>
    <property type="match status" value="1"/>
</dbReference>
<protein>
    <submittedName>
        <fullName evidence="2">Histidine ammonia-lyase</fullName>
    </submittedName>
</protein>
<gene>
    <name evidence="2" type="ORF">SAMN05660472_00725</name>
</gene>
<dbReference type="EMBL" id="FNFP01000001">
    <property type="protein sequence ID" value="SDK09611.1"/>
    <property type="molecule type" value="Genomic_DNA"/>
</dbReference>
<organism evidence="2 3">
    <name type="scientific">Natronincola ferrireducens</name>
    <dbReference type="NCBI Taxonomy" id="393762"/>
    <lineage>
        <taxon>Bacteria</taxon>
        <taxon>Bacillati</taxon>
        <taxon>Bacillota</taxon>
        <taxon>Clostridia</taxon>
        <taxon>Peptostreptococcales</taxon>
        <taxon>Natronincolaceae</taxon>
        <taxon>Natronincola</taxon>
    </lineage>
</organism>
<dbReference type="OrthoDB" id="9806955at2"/>
<evidence type="ECO:0000313" key="3">
    <source>
        <dbReference type="Proteomes" id="UP000198718"/>
    </source>
</evidence>
<evidence type="ECO:0000313" key="2">
    <source>
        <dbReference type="EMBL" id="SDK09611.1"/>
    </source>
</evidence>
<reference evidence="2 3" key="1">
    <citation type="submission" date="2016-10" db="EMBL/GenBank/DDBJ databases">
        <authorList>
            <person name="de Groot N.N."/>
        </authorList>
    </citation>
    <scope>NUCLEOTIDE SEQUENCE [LARGE SCALE GENOMIC DNA]</scope>
    <source>
        <strain evidence="2 3">DSM 18346</strain>
    </source>
</reference>
<dbReference type="Proteomes" id="UP000198718">
    <property type="component" value="Unassembled WGS sequence"/>
</dbReference>
<dbReference type="GO" id="GO:0016841">
    <property type="term" value="F:ammonia-lyase activity"/>
    <property type="evidence" value="ECO:0007669"/>
    <property type="project" value="UniProtKB-ARBA"/>
</dbReference>
<keyword evidence="3" id="KW-1185">Reference proteome</keyword>
<dbReference type="AlphaFoldDB" id="A0A1G8Z3I4"/>
<dbReference type="RefSeq" id="WP_090550386.1">
    <property type="nucleotide sequence ID" value="NZ_FNFP01000001.1"/>
</dbReference>